<feature type="domain" description="NTR" evidence="6">
    <location>
        <begin position="1357"/>
        <end position="1497"/>
    </location>
</feature>
<dbReference type="PANTHER" id="PTHR11412:SF166">
    <property type="entry name" value="NTR DOMAIN-CONTAINING PROTEIN"/>
    <property type="match status" value="1"/>
</dbReference>
<evidence type="ECO:0000256" key="1">
    <source>
        <dbReference type="ARBA" id="ARBA00004613"/>
    </source>
</evidence>
<dbReference type="InterPro" id="IPR000436">
    <property type="entry name" value="Sushi_SCR_CCP_dom"/>
</dbReference>
<dbReference type="InterPro" id="IPR036595">
    <property type="entry name" value="A-macroglobulin_rcpt-bd_sf"/>
</dbReference>
<dbReference type="PROSITE" id="PS50923">
    <property type="entry name" value="SUSHI"/>
    <property type="match status" value="2"/>
</dbReference>
<dbReference type="Pfam" id="PF01759">
    <property type="entry name" value="NTR"/>
    <property type="match status" value="1"/>
</dbReference>
<evidence type="ECO:0000259" key="6">
    <source>
        <dbReference type="PROSITE" id="PS50189"/>
    </source>
</evidence>
<dbReference type="EMBL" id="JAIZAY010000015">
    <property type="protein sequence ID" value="KAJ8027751.1"/>
    <property type="molecule type" value="Genomic_DNA"/>
</dbReference>
<evidence type="ECO:0000256" key="5">
    <source>
        <dbReference type="PROSITE-ProRule" id="PRU00302"/>
    </source>
</evidence>
<dbReference type="GO" id="GO:0004866">
    <property type="term" value="F:endopeptidase inhibitor activity"/>
    <property type="evidence" value="ECO:0007669"/>
    <property type="project" value="InterPro"/>
</dbReference>
<dbReference type="Gene3D" id="2.60.40.10">
    <property type="entry name" value="Immunoglobulins"/>
    <property type="match status" value="1"/>
</dbReference>
<dbReference type="InterPro" id="IPR001599">
    <property type="entry name" value="Macroglobln_a2"/>
</dbReference>
<dbReference type="SMART" id="SM00032">
    <property type="entry name" value="CCP"/>
    <property type="match status" value="2"/>
</dbReference>
<comment type="caution">
    <text evidence="9">The sequence shown here is derived from an EMBL/GenBank/DDBJ whole genome shotgun (WGS) entry which is preliminary data.</text>
</comment>
<evidence type="ECO:0000256" key="3">
    <source>
        <dbReference type="ARBA" id="ARBA00022737"/>
    </source>
</evidence>
<dbReference type="InterPro" id="IPR008930">
    <property type="entry name" value="Terpenoid_cyclase/PrenylTrfase"/>
</dbReference>
<organism evidence="9 10">
    <name type="scientific">Holothuria leucospilota</name>
    <name type="common">Black long sea cucumber</name>
    <name type="synonym">Mertensiothuria leucospilota</name>
    <dbReference type="NCBI Taxonomy" id="206669"/>
    <lineage>
        <taxon>Eukaryota</taxon>
        <taxon>Metazoa</taxon>
        <taxon>Echinodermata</taxon>
        <taxon>Eleutherozoa</taxon>
        <taxon>Echinozoa</taxon>
        <taxon>Holothuroidea</taxon>
        <taxon>Aspidochirotacea</taxon>
        <taxon>Aspidochirotida</taxon>
        <taxon>Holothuriidae</taxon>
        <taxon>Holothuria</taxon>
    </lineage>
</organism>
<dbReference type="CDD" id="cd00033">
    <property type="entry name" value="CCP"/>
    <property type="match status" value="2"/>
</dbReference>
<dbReference type="SUPFAM" id="SSF57535">
    <property type="entry name" value="Complement control module/SCR domain"/>
    <property type="match status" value="2"/>
</dbReference>
<dbReference type="InterPro" id="IPR018933">
    <property type="entry name" value="Netrin_module_non-TIMP"/>
</dbReference>
<dbReference type="InterPro" id="IPR050473">
    <property type="entry name" value="A2M/Complement_sys"/>
</dbReference>
<dbReference type="Pfam" id="PF07703">
    <property type="entry name" value="A2M_BRD"/>
    <property type="match status" value="1"/>
</dbReference>
<dbReference type="SMART" id="SM01359">
    <property type="entry name" value="A2M_N_2"/>
    <property type="match status" value="1"/>
</dbReference>
<evidence type="ECO:0000259" key="7">
    <source>
        <dbReference type="PROSITE" id="PS50825"/>
    </source>
</evidence>
<dbReference type="Pfam" id="PF00207">
    <property type="entry name" value="A2M"/>
    <property type="match status" value="1"/>
</dbReference>
<keyword evidence="3" id="KW-0677">Repeat</keyword>
<dbReference type="Gene3D" id="2.20.130.20">
    <property type="match status" value="1"/>
</dbReference>
<comment type="subcellular location">
    <subcellularLocation>
        <location evidence="1">Secreted</location>
    </subcellularLocation>
</comment>
<gene>
    <name evidence="9" type="ORF">HOLleu_29792</name>
</gene>
<dbReference type="SMART" id="SM00643">
    <property type="entry name" value="C345C"/>
    <property type="match status" value="1"/>
</dbReference>
<dbReference type="InterPro" id="IPR008993">
    <property type="entry name" value="TIMP-like_OB-fold"/>
</dbReference>
<dbReference type="InterPro" id="IPR009048">
    <property type="entry name" value="A-macroglobulin_rcpt-bd"/>
</dbReference>
<dbReference type="CDD" id="cd02896">
    <property type="entry name" value="complement_C3_C4_C5"/>
    <property type="match status" value="1"/>
</dbReference>
<dbReference type="Gene3D" id="2.60.40.1930">
    <property type="match status" value="1"/>
</dbReference>
<protein>
    <submittedName>
        <fullName evidence="9">Complement C3</fullName>
    </submittedName>
</protein>
<dbReference type="GO" id="GO:0005615">
    <property type="term" value="C:extracellular space"/>
    <property type="evidence" value="ECO:0007669"/>
    <property type="project" value="InterPro"/>
</dbReference>
<dbReference type="InterPro" id="IPR013783">
    <property type="entry name" value="Ig-like_fold"/>
</dbReference>
<dbReference type="PROSITE" id="PS50825">
    <property type="entry name" value="HYR"/>
    <property type="match status" value="2"/>
</dbReference>
<dbReference type="InterPro" id="IPR035976">
    <property type="entry name" value="Sushi/SCR/CCP_sf"/>
</dbReference>
<dbReference type="SMART" id="SM01360">
    <property type="entry name" value="A2M"/>
    <property type="match status" value="1"/>
</dbReference>
<reference evidence="9" key="1">
    <citation type="submission" date="2021-10" db="EMBL/GenBank/DDBJ databases">
        <title>Tropical sea cucumber genome reveals ecological adaptation and Cuvierian tubules defense mechanism.</title>
        <authorList>
            <person name="Chen T."/>
        </authorList>
    </citation>
    <scope>NUCLEOTIDE SEQUENCE</scope>
    <source>
        <strain evidence="9">Nanhai2018</strain>
        <tissue evidence="9">Muscle</tissue>
    </source>
</reference>
<keyword evidence="5" id="KW-0768">Sushi</keyword>
<dbReference type="InterPro" id="IPR001134">
    <property type="entry name" value="Netrin_domain"/>
</dbReference>
<dbReference type="Pfam" id="PF02494">
    <property type="entry name" value="HYR"/>
    <property type="match status" value="1"/>
</dbReference>
<dbReference type="InterPro" id="IPR011625">
    <property type="entry name" value="A2M_N_BRD"/>
</dbReference>
<dbReference type="Gene3D" id="1.50.10.20">
    <property type="match status" value="1"/>
</dbReference>
<feature type="domain" description="HYR" evidence="7">
    <location>
        <begin position="1"/>
        <end position="74"/>
    </location>
</feature>
<dbReference type="Gene3D" id="6.20.50.160">
    <property type="match status" value="1"/>
</dbReference>
<dbReference type="InterPro" id="IPR011626">
    <property type="entry name" value="Alpha-macroglobulin_TED"/>
</dbReference>
<evidence type="ECO:0000259" key="8">
    <source>
        <dbReference type="PROSITE" id="PS50923"/>
    </source>
</evidence>
<keyword evidence="10" id="KW-1185">Reference proteome</keyword>
<feature type="domain" description="Sushi" evidence="8">
    <location>
        <begin position="138"/>
        <end position="202"/>
    </location>
</feature>
<feature type="domain" description="Sushi" evidence="8">
    <location>
        <begin position="75"/>
        <end position="137"/>
    </location>
</feature>
<dbReference type="Pfam" id="PF07678">
    <property type="entry name" value="TED_complement"/>
    <property type="match status" value="1"/>
</dbReference>
<dbReference type="Pfam" id="PF00084">
    <property type="entry name" value="Sushi"/>
    <property type="match status" value="2"/>
</dbReference>
<dbReference type="Gene3D" id="2.40.50.120">
    <property type="match status" value="1"/>
</dbReference>
<dbReference type="OrthoDB" id="6359008at2759"/>
<dbReference type="PANTHER" id="PTHR11412">
    <property type="entry name" value="MACROGLOBULIN / COMPLEMENT"/>
    <property type="match status" value="1"/>
</dbReference>
<comment type="caution">
    <text evidence="5">Lacks conserved residue(s) required for the propagation of feature annotation.</text>
</comment>
<dbReference type="Pfam" id="PF07677">
    <property type="entry name" value="A2M_recep"/>
    <property type="match status" value="1"/>
</dbReference>
<dbReference type="Gene3D" id="2.60.40.690">
    <property type="entry name" value="Alpha-macroglobulin, receptor-binding domain"/>
    <property type="match status" value="1"/>
</dbReference>
<dbReference type="Proteomes" id="UP001152320">
    <property type="component" value="Chromosome 15"/>
</dbReference>
<dbReference type="SUPFAM" id="SSF50242">
    <property type="entry name" value="TIMP-like"/>
    <property type="match status" value="1"/>
</dbReference>
<feature type="domain" description="HYR" evidence="7">
    <location>
        <begin position="201"/>
        <end position="288"/>
    </location>
</feature>
<dbReference type="PROSITE" id="PS50189">
    <property type="entry name" value="NTR"/>
    <property type="match status" value="1"/>
</dbReference>
<name>A0A9Q1H0I5_HOLLE</name>
<dbReference type="Gene3D" id="2.10.70.10">
    <property type="entry name" value="Complement Module, domain 1"/>
    <property type="match status" value="2"/>
</dbReference>
<evidence type="ECO:0000313" key="10">
    <source>
        <dbReference type="Proteomes" id="UP001152320"/>
    </source>
</evidence>
<dbReference type="SUPFAM" id="SSF49410">
    <property type="entry name" value="Alpha-macroglobulin receptor domain"/>
    <property type="match status" value="1"/>
</dbReference>
<sequence length="1498" mass="165883">MGNHYDLYDDPTRFIYQVSDVSQPVSVMLSAINDINEGYNRTTVFSEGVHFLRYVITDGAGNDAKCTVKLTIRAVKCKVPNVTNGYVYGCSGDSVTYQTKCSFSCNVGFQGVNGISVVERGCKADGTWTGSQMNCSPIECQGRFRLKHGSISPEKCSQELLLPYAATCQFTCNDGFRLDGPSVKMCTLMGTWNSGRKAVCIDEEPPKFNTSCPSYINLFAESGTSKAILQYDEPAATDNACADEVNITRSSHFDMGEYVGEGSHMITYTAIDEAGNQAKCNFHIIVRGMFNPILIYIIVSIPRRDLLHMQLEKSSTAPDLETVVPDLLPRGDNPIDNNARLEFNIRPFESPNGNEFLVLRVPNQQIRPDREDLEVDVFLNSVTPAPVLHYFIISRGKLMGYNKRAVANVDGFTIHVSYEMVPSARIVAYYISGSDHIISDSIWIEIERECENPLRVTPHEVTPQGAVVGPIGEGTYINPQERISLRVRGTPGTSVALLAVDQAVLLLRDYHRLTPDKNAGLMVLTNLDLDVPRREGPICAVSAENNRRKRSLTTRVTQNVGTAFACKRGQRLLGSLSCPERAERFTELARNRLPQMSEDYQGLSEERWDDLMEELKAIFIECCEEAEAEAFGRVNGIDLSDPQFIVTEASDVLIRSDFSESWAFDIVEIPEDPQAGTTAVDQIYSVPGSITTWSLQAFGLHNNQAMCVHNPVDLLVFKKLFIQLHMPYSVVRKEFVEIQATVFNYDHRTLAVRMFLEVPDEICSEGVPGELSAQRDFEVSGNDAKTITYLLVGLETGEFPIKVAALTPLSSDVVVKKLRVVPEGVVRTFQHSTMLNPAGARVDASAEDQHQDQSLECDGVLMEHDGTQRNCLDINLPATAVPDSASCYVSITGITREMTFRHADGSFSAWIHRPSSTWLTAFVGKVFCQASEFTFVDTKGSCGAIKWLMTVQRGDGAFVEGLAVIHKEMSGGVQGDAAMTAFALIAMSECQCVAEVPDLASSSSRAAEFLESQLETIQRPYVVAIVTYALALVDSDRRFDANNMLKSLATYDAATGTRHWGTDASSLNHGSRPYWYQRRPSAISVETTGYALLAQLALGEISYSHPIDTVIALQALSEYATLNTGGNLDMYCNVTAPEDFRTVLHLQEGEALVQKTRRIPPRSIKGKLMIKTGGEGVGQLNVEVKYNDLADNSDADCRFNLSVTSERIDGEEGTPFARLDKVRVRVCATYLGEEQTSMAILDVGLYSGFAPVPESLQNLVGGDGLIERTERSDRSVIFYADHIPVDPANPLCFEFEAVCEIVVGNLQHAAVHVYDYYDPGWFIGSEECTRFYAPEGTNLLGTLCSNEGMCSCVSSKCAACSGPDGETEDDLLEIACATAETYVYKIVVNNIERQSGFNVITAMVEQVFKRGDDQIVFENLERKFWVSSSCDCPDMRQGRKYMVMGRNYLRYEEEVDLPGYKYIIDHTTTVRWWRKGRRFSGYLNRVGQRILNGDSNCG</sequence>
<dbReference type="SMART" id="SM01361">
    <property type="entry name" value="A2M_recep"/>
    <property type="match status" value="1"/>
</dbReference>
<dbReference type="SUPFAM" id="SSF48239">
    <property type="entry name" value="Terpenoid cyclases/Protein prenyltransferases"/>
    <property type="match status" value="1"/>
</dbReference>
<dbReference type="InterPro" id="IPR003410">
    <property type="entry name" value="HYR_dom"/>
</dbReference>
<evidence type="ECO:0000313" key="9">
    <source>
        <dbReference type="EMBL" id="KAJ8027751.1"/>
    </source>
</evidence>
<keyword evidence="4" id="KW-1015">Disulfide bond</keyword>
<accession>A0A9Q1H0I5</accession>
<proteinExistence type="predicted"/>
<evidence type="ECO:0000256" key="4">
    <source>
        <dbReference type="ARBA" id="ARBA00023157"/>
    </source>
</evidence>
<keyword evidence="2" id="KW-0964">Secreted</keyword>
<evidence type="ECO:0000256" key="2">
    <source>
        <dbReference type="ARBA" id="ARBA00022525"/>
    </source>
</evidence>